<keyword evidence="2" id="KW-1185">Reference proteome</keyword>
<comment type="caution">
    <text evidence="1">The sequence shown here is derived from an EMBL/GenBank/DDBJ whole genome shotgun (WGS) entry which is preliminary data.</text>
</comment>
<organism evidence="1 2">
    <name type="scientific">Caerostris extrusa</name>
    <name type="common">Bark spider</name>
    <name type="synonym">Caerostris bankana</name>
    <dbReference type="NCBI Taxonomy" id="172846"/>
    <lineage>
        <taxon>Eukaryota</taxon>
        <taxon>Metazoa</taxon>
        <taxon>Ecdysozoa</taxon>
        <taxon>Arthropoda</taxon>
        <taxon>Chelicerata</taxon>
        <taxon>Arachnida</taxon>
        <taxon>Araneae</taxon>
        <taxon>Araneomorphae</taxon>
        <taxon>Entelegynae</taxon>
        <taxon>Araneoidea</taxon>
        <taxon>Araneidae</taxon>
        <taxon>Caerostris</taxon>
    </lineage>
</organism>
<evidence type="ECO:0000313" key="1">
    <source>
        <dbReference type="EMBL" id="GIX85829.1"/>
    </source>
</evidence>
<protein>
    <submittedName>
        <fullName evidence="1">Uncharacterized protein</fullName>
    </submittedName>
</protein>
<proteinExistence type="predicted"/>
<accession>A0AAV4NQJ6</accession>
<sequence>MLVYPTVEQYALQYPILKPTVKLQYHSSLSTHQEDTPAITIELQKSTIDQLICYPTVEQYNLADTILQPTICSKVYQPSIRNQISISSSSEITSTILIHFGKPF</sequence>
<reference evidence="1 2" key="1">
    <citation type="submission" date="2021-06" db="EMBL/GenBank/DDBJ databases">
        <title>Caerostris extrusa draft genome.</title>
        <authorList>
            <person name="Kono N."/>
            <person name="Arakawa K."/>
        </authorList>
    </citation>
    <scope>NUCLEOTIDE SEQUENCE [LARGE SCALE GENOMIC DNA]</scope>
</reference>
<dbReference type="Proteomes" id="UP001054945">
    <property type="component" value="Unassembled WGS sequence"/>
</dbReference>
<evidence type="ECO:0000313" key="2">
    <source>
        <dbReference type="Proteomes" id="UP001054945"/>
    </source>
</evidence>
<name>A0AAV4NQJ6_CAEEX</name>
<gene>
    <name evidence="1" type="ORF">CEXT_410161</name>
</gene>
<dbReference type="EMBL" id="BPLR01003544">
    <property type="protein sequence ID" value="GIX85829.1"/>
    <property type="molecule type" value="Genomic_DNA"/>
</dbReference>
<dbReference type="AlphaFoldDB" id="A0AAV4NQJ6"/>